<keyword evidence="3" id="KW-0808">Transferase</keyword>
<proteinExistence type="predicted"/>
<dbReference type="AlphaFoldDB" id="A0A147BWZ8"/>
<dbReference type="EMBL" id="GEGO01000100">
    <property type="protein sequence ID" value="JAR95304.1"/>
    <property type="molecule type" value="Transcribed_RNA"/>
</dbReference>
<sequence length="168" mass="18290">MEAKSSVIAAFILILLAECEVLSSSEASNDCGTISSFNVSTIVNGSELVCLTNTSLTKGDTRYNFSYLGNWTGHDHCLSPCDPCHPEPCTCRPRCICLPMADYPKVGRCVQKGSSLPMGVAHVNVSMSDCGSEGSDSEEEEDDEDDEAEEDEEDEAEEDEEDEDEEEK</sequence>
<protein>
    <submittedName>
        <fullName evidence="3">Putative beta-16-n-acetylglucosaminyltransferase</fullName>
    </submittedName>
</protein>
<feature type="chain" id="PRO_5007543386" evidence="2">
    <location>
        <begin position="28"/>
        <end position="168"/>
    </location>
</feature>
<keyword evidence="2" id="KW-0732">Signal</keyword>
<keyword evidence="3" id="KW-0328">Glycosyltransferase</keyword>
<evidence type="ECO:0000256" key="2">
    <source>
        <dbReference type="SAM" id="SignalP"/>
    </source>
</evidence>
<dbReference type="GO" id="GO:0016757">
    <property type="term" value="F:glycosyltransferase activity"/>
    <property type="evidence" value="ECO:0007669"/>
    <property type="project" value="UniProtKB-KW"/>
</dbReference>
<feature type="compositionally biased region" description="Acidic residues" evidence="1">
    <location>
        <begin position="135"/>
        <end position="168"/>
    </location>
</feature>
<name>A0A147BWZ8_IXORI</name>
<feature type="region of interest" description="Disordered" evidence="1">
    <location>
        <begin position="126"/>
        <end position="168"/>
    </location>
</feature>
<evidence type="ECO:0000256" key="1">
    <source>
        <dbReference type="SAM" id="MobiDB-lite"/>
    </source>
</evidence>
<accession>A0A147BWZ8</accession>
<feature type="signal peptide" evidence="2">
    <location>
        <begin position="1"/>
        <end position="27"/>
    </location>
</feature>
<evidence type="ECO:0000313" key="3">
    <source>
        <dbReference type="EMBL" id="JAR95304.1"/>
    </source>
</evidence>
<organism evidence="3">
    <name type="scientific">Ixodes ricinus</name>
    <name type="common">Common tick</name>
    <name type="synonym">Acarus ricinus</name>
    <dbReference type="NCBI Taxonomy" id="34613"/>
    <lineage>
        <taxon>Eukaryota</taxon>
        <taxon>Metazoa</taxon>
        <taxon>Ecdysozoa</taxon>
        <taxon>Arthropoda</taxon>
        <taxon>Chelicerata</taxon>
        <taxon>Arachnida</taxon>
        <taxon>Acari</taxon>
        <taxon>Parasitiformes</taxon>
        <taxon>Ixodida</taxon>
        <taxon>Ixodoidea</taxon>
        <taxon>Ixodidae</taxon>
        <taxon>Ixodinae</taxon>
        <taxon>Ixodes</taxon>
    </lineage>
</organism>
<reference evidence="3" key="1">
    <citation type="journal article" date="2018" name="PLoS Negl. Trop. Dis.">
        <title>Sialome diversity of ticks revealed by RNAseq of single tick salivary glands.</title>
        <authorList>
            <person name="Perner J."/>
            <person name="Kropackova S."/>
            <person name="Kopacek P."/>
            <person name="Ribeiro J.M."/>
        </authorList>
    </citation>
    <scope>NUCLEOTIDE SEQUENCE</scope>
    <source>
        <strain evidence="3">Siblings of single egg batch collected in Ceske Budejovice</strain>
        <tissue evidence="3">Salivary glands</tissue>
    </source>
</reference>